<feature type="transmembrane region" description="Helical" evidence="3">
    <location>
        <begin position="83"/>
        <end position="104"/>
    </location>
</feature>
<dbReference type="GO" id="GO:0003254">
    <property type="term" value="P:regulation of membrane depolarization"/>
    <property type="evidence" value="ECO:0007669"/>
    <property type="project" value="TreeGrafter"/>
</dbReference>
<dbReference type="PANTHER" id="PTHR45689:SF5">
    <property type="entry name" value="I[[H]] CHANNEL, ISOFORM E"/>
    <property type="match status" value="1"/>
</dbReference>
<dbReference type="Proteomes" id="UP000009168">
    <property type="component" value="Unassembled WGS sequence"/>
</dbReference>
<keyword evidence="6" id="KW-1185">Reference proteome</keyword>
<protein>
    <submittedName>
        <fullName evidence="5">Cyclic nucleotide-binding domain protein</fullName>
    </submittedName>
</protein>
<evidence type="ECO:0000256" key="2">
    <source>
        <dbReference type="SAM" id="MobiDB-lite"/>
    </source>
</evidence>
<feature type="transmembrane region" description="Helical" evidence="3">
    <location>
        <begin position="158"/>
        <end position="182"/>
    </location>
</feature>
<dbReference type="GeneID" id="7840915"/>
<dbReference type="PROSITE" id="PS50042">
    <property type="entry name" value="CNMP_BINDING_3"/>
    <property type="match status" value="2"/>
</dbReference>
<feature type="transmembrane region" description="Helical" evidence="3">
    <location>
        <begin position="31"/>
        <end position="52"/>
    </location>
</feature>
<dbReference type="Gene3D" id="2.60.120.10">
    <property type="entry name" value="Jelly Rolls"/>
    <property type="match status" value="2"/>
</dbReference>
<feature type="transmembrane region" description="Helical" evidence="3">
    <location>
        <begin position="1046"/>
        <end position="1070"/>
    </location>
</feature>
<sequence>MNQKIYLYTGELQKRKEIAVYYLKKKAFYDFVPLMVIFVPFYYQISQLYQILQFLKIRNLSLEIFEIQFQLCVKVKKYYLVQLINLIIKLFLLAHFVSSLWYLLGQVEIKYFEQEYTWYEDSIGQDGTWWKLYLASMYWTLTLMATGSNESKTVLQTFFTTFTMLFTNIAFAYILSVIGIILSEMEQGEEDKRKDVSIINKYMRKRYISNNLQARVNLDLENYYQTNFKQEQIQNLGVLEKISADLKESLIKEYNKKILNKIPFLNSIFSDKIIEQASFVLDEKYIFPNQEIKLENDQNDFFLIYVIQGQIESYYNLCQDKTNSIQKYKQGDIIGQYSFFTGTQIEQQFKSTEFTKIMILSRNSFIEIVKKQDQEFEKFSEIKDRLLLYSQYKVVNLKCDICKQSSHFIQFCPFISINREQFNRKRFIYGNSLCIQKYVKQFAQDLIKSMKHHDKLIEDSILSQMTLIEEDTLASQNENIQEQPSKENQSQLENQSICLIETNPKLRTIITNNNVLKNENKILSQKVNSEDEESSQIDVKSLQKNDSLANEKSLLSFIDPIISIKSGQDILQNKSRKESLERDIILTRQKKESNDFFIYKAEQSLSQIEEKNDKSLQFKTKINQKLQRNSINNIKQTEIIGSIQTDMQNIKSLQQQNSNLRQLIESLIKNQNTQYKYNSFQNYKTINSTQYLLQRELVNEYNPFYFESLKDYQFYFPESNSKILIPKYQKDQKKKLKPIKKQYKMHDNQSNFIKYHQTISAKKVQDRYICEEESVWSDPDISNKFNAKQVDIQNVYQLHNESELKQYTSINKQIQEMKDKQGHLDKQYEKQQTINRLKTLSVQRKQQASINNSTFQQGLNQNSFLSKNEQQAVVEDDDNYMLNGTIKIYQIQGPLTLLSKQFISTIWVVEIVLNTNQKVYLFSEELQDRKEITLFYLKKKALYDFIPLLIIFISFQFELCMKVKKYYLVQLFNLILKLFLLAHVISSLWYLLGQIELNYLQEESTWYDGSIGQDGTWWKLYLASMYWTLTLMATGSNESKTVLQTFFTTFTMLFTNIAFAYILNVIGIILTEMEQGEQDKRKNVSIINEYMRKRHISNNLKARVNLDLEHYYQKNFKQEQIQNMEVLDKVSADLKESLILEYNKKILHKIQFLDSVFSSKIIEQASLILKEQYFFPNQIINLEKDQHDFFLIYVLEGKIESYINGSQESKNQNVIQKFKKGDTVGQYSFFTGIQSNQYLKSTDFTKLMILSRNSLLEIIQKHEKEFQKFNEIKDKLLLYNQHKIINLECNICKQSSHFTIFCPNICMNKKPIYQQIQFSEKQNQERNEFQRKTLFRGNSLIFQKQIKQITKDFIKQMIQNDNFFEGSNLNQLTSQEETQTTQNEDIEQNHSPNANQQIYEDHTNFFNETNSKLKSIVYTNNNPYQKNESRAHQRFNSDYLEDEQNFQVETRTQQKNDQQTIDRSEKQQNEYSSDMKSQIDRFQRNPSIEKDMISSKQKKECNDDNFIIKSDQYQGQIDEIDKSLKFIKKNAFKSMNTSKNSLVQLEPHGNSLKDIQNQQQLSKLNTFYRELIDLIIQQQKISFRTSTTNQNQKTNNSVRDLQIDQQNPFLLDCLKDYQYYFPEGNSKIVIPRFQKAQLKKTKAFKKQMKSFKANSNQTFSH</sequence>
<proteinExistence type="predicted"/>
<gene>
    <name evidence="5" type="ORF">TTHERM_00697230</name>
</gene>
<dbReference type="EMBL" id="GG662372">
    <property type="protein sequence ID" value="EAS05389.2"/>
    <property type="molecule type" value="Genomic_DNA"/>
</dbReference>
<dbReference type="HOGENOM" id="CLU_241429_0_0_1"/>
<keyword evidence="3" id="KW-1133">Transmembrane helix</keyword>
<feature type="region of interest" description="Disordered" evidence="2">
    <location>
        <begin position="1450"/>
        <end position="1477"/>
    </location>
</feature>
<dbReference type="OrthoDB" id="296750at2759"/>
<dbReference type="InterPro" id="IPR014710">
    <property type="entry name" value="RmlC-like_jellyroll"/>
</dbReference>
<dbReference type="InterPro" id="IPR018490">
    <property type="entry name" value="cNMP-bd_dom_sf"/>
</dbReference>
<dbReference type="InterPro" id="IPR000595">
    <property type="entry name" value="cNMP-bd_dom"/>
</dbReference>
<dbReference type="InParanoid" id="Q24C49"/>
<dbReference type="GO" id="GO:0035725">
    <property type="term" value="P:sodium ion transmembrane transport"/>
    <property type="evidence" value="ECO:0007669"/>
    <property type="project" value="TreeGrafter"/>
</dbReference>
<dbReference type="Gene3D" id="1.10.287.70">
    <property type="match status" value="1"/>
</dbReference>
<dbReference type="PANTHER" id="PTHR45689">
    <property type="entry name" value="I[[H]] CHANNEL, ISOFORM E"/>
    <property type="match status" value="1"/>
</dbReference>
<evidence type="ECO:0000313" key="5">
    <source>
        <dbReference type="EMBL" id="EAS05389.2"/>
    </source>
</evidence>
<reference evidence="6" key="1">
    <citation type="journal article" date="2006" name="PLoS Biol.">
        <title>Macronuclear genome sequence of the ciliate Tetrahymena thermophila, a model eukaryote.</title>
        <authorList>
            <person name="Eisen J.A."/>
            <person name="Coyne R.S."/>
            <person name="Wu M."/>
            <person name="Wu D."/>
            <person name="Thiagarajan M."/>
            <person name="Wortman J.R."/>
            <person name="Badger J.H."/>
            <person name="Ren Q."/>
            <person name="Amedeo P."/>
            <person name="Jones K.M."/>
            <person name="Tallon L.J."/>
            <person name="Delcher A.L."/>
            <person name="Salzberg S.L."/>
            <person name="Silva J.C."/>
            <person name="Haas B.J."/>
            <person name="Majoros W.H."/>
            <person name="Farzad M."/>
            <person name="Carlton J.M."/>
            <person name="Smith R.K. Jr."/>
            <person name="Garg J."/>
            <person name="Pearlman R.E."/>
            <person name="Karrer K.M."/>
            <person name="Sun L."/>
            <person name="Manning G."/>
            <person name="Elde N.C."/>
            <person name="Turkewitz A.P."/>
            <person name="Asai D.J."/>
            <person name="Wilkes D.E."/>
            <person name="Wang Y."/>
            <person name="Cai H."/>
            <person name="Collins K."/>
            <person name="Stewart B.A."/>
            <person name="Lee S.R."/>
            <person name="Wilamowska K."/>
            <person name="Weinberg Z."/>
            <person name="Ruzzo W.L."/>
            <person name="Wloga D."/>
            <person name="Gaertig J."/>
            <person name="Frankel J."/>
            <person name="Tsao C.-C."/>
            <person name="Gorovsky M.A."/>
            <person name="Keeling P.J."/>
            <person name="Waller R.F."/>
            <person name="Patron N.J."/>
            <person name="Cherry J.M."/>
            <person name="Stover N.A."/>
            <person name="Krieger C.J."/>
            <person name="del Toro C."/>
            <person name="Ryder H.F."/>
            <person name="Williamson S.C."/>
            <person name="Barbeau R.A."/>
            <person name="Hamilton E.P."/>
            <person name="Orias E."/>
        </authorList>
    </citation>
    <scope>NUCLEOTIDE SEQUENCE [LARGE SCALE GENOMIC DNA]</scope>
    <source>
        <strain evidence="6">SB210</strain>
    </source>
</reference>
<dbReference type="eggNOG" id="KOG0498">
    <property type="taxonomic scope" value="Eukaryota"/>
</dbReference>
<dbReference type="InterPro" id="IPR051413">
    <property type="entry name" value="K/Na_HCN_channel"/>
</dbReference>
<evidence type="ECO:0000256" key="1">
    <source>
        <dbReference type="SAM" id="Coils"/>
    </source>
</evidence>
<evidence type="ECO:0000256" key="3">
    <source>
        <dbReference type="SAM" id="Phobius"/>
    </source>
</evidence>
<dbReference type="GO" id="GO:0098855">
    <property type="term" value="C:HCN channel complex"/>
    <property type="evidence" value="ECO:0007669"/>
    <property type="project" value="TreeGrafter"/>
</dbReference>
<dbReference type="KEGG" id="tet:TTHERM_00697230"/>
<feature type="transmembrane region" description="Helical" evidence="3">
    <location>
        <begin position="971"/>
        <end position="992"/>
    </location>
</feature>
<dbReference type="CDD" id="cd00038">
    <property type="entry name" value="CAP_ED"/>
    <property type="match status" value="2"/>
</dbReference>
<dbReference type="RefSeq" id="XP_001025634.2">
    <property type="nucleotide sequence ID" value="XM_001025634.2"/>
</dbReference>
<name>Q24C49_TETTS</name>
<keyword evidence="1" id="KW-0175">Coiled coil</keyword>
<dbReference type="GO" id="GO:0005249">
    <property type="term" value="F:voltage-gated potassium channel activity"/>
    <property type="evidence" value="ECO:0007669"/>
    <property type="project" value="TreeGrafter"/>
</dbReference>
<feature type="compositionally biased region" description="Polar residues" evidence="2">
    <location>
        <begin position="1450"/>
        <end position="1459"/>
    </location>
</feature>
<evidence type="ECO:0000259" key="4">
    <source>
        <dbReference type="PROSITE" id="PS50042"/>
    </source>
</evidence>
<dbReference type="SUPFAM" id="SSF81324">
    <property type="entry name" value="Voltage-gated potassium channels"/>
    <property type="match status" value="2"/>
</dbReference>
<feature type="coiled-coil region" evidence="1">
    <location>
        <begin position="643"/>
        <end position="670"/>
    </location>
</feature>
<feature type="domain" description="Cyclic nucleotide-binding" evidence="4">
    <location>
        <begin position="264"/>
        <end position="369"/>
    </location>
</feature>
<dbReference type="SUPFAM" id="SSF51206">
    <property type="entry name" value="cAMP-binding domain-like"/>
    <property type="match status" value="2"/>
</dbReference>
<keyword evidence="3" id="KW-0812">Transmembrane</keyword>
<evidence type="ECO:0000313" key="6">
    <source>
        <dbReference type="Proteomes" id="UP000009168"/>
    </source>
</evidence>
<feature type="transmembrane region" description="Helical" evidence="3">
    <location>
        <begin position="1016"/>
        <end position="1034"/>
    </location>
</feature>
<accession>Q24C49</accession>
<organism evidence="5 6">
    <name type="scientific">Tetrahymena thermophila (strain SB210)</name>
    <dbReference type="NCBI Taxonomy" id="312017"/>
    <lineage>
        <taxon>Eukaryota</taxon>
        <taxon>Sar</taxon>
        <taxon>Alveolata</taxon>
        <taxon>Ciliophora</taxon>
        <taxon>Intramacronucleata</taxon>
        <taxon>Oligohymenophorea</taxon>
        <taxon>Hymenostomatida</taxon>
        <taxon>Tetrahymenina</taxon>
        <taxon>Tetrahymenidae</taxon>
        <taxon>Tetrahymena</taxon>
    </lineage>
</organism>
<feature type="transmembrane region" description="Helical" evidence="3">
    <location>
        <begin position="941"/>
        <end position="959"/>
    </location>
</feature>
<keyword evidence="3" id="KW-0472">Membrane</keyword>
<feature type="domain" description="Cyclic nucleotide-binding" evidence="4">
    <location>
        <begin position="1191"/>
        <end position="1259"/>
    </location>
</feature>